<sequence>MTDRTDHEGRTGAPRDGLIALAVAALVAATVLLGALLPARHGPAPVAGDPAADPACQEWGDGCRVCRRLPGEVACSLPGIACTPQPPRCLIRGDG</sequence>
<reference evidence="2" key="1">
    <citation type="journal article" date="2021" name="Front. Microbiol.">
        <title>Comprehensive Comparative Genomics and Phenotyping of Methylobacterium Species.</title>
        <authorList>
            <person name="Alessa O."/>
            <person name="Ogura Y."/>
            <person name="Fujitani Y."/>
            <person name="Takami H."/>
            <person name="Hayashi T."/>
            <person name="Sahin N."/>
            <person name="Tani A."/>
        </authorList>
    </citation>
    <scope>NUCLEOTIDE SEQUENCE</scope>
    <source>
        <strain evidence="2">LMG 23639</strain>
    </source>
</reference>
<keyword evidence="1" id="KW-0812">Transmembrane</keyword>
<dbReference type="RefSeq" id="WP_238278971.1">
    <property type="nucleotide sequence ID" value="NZ_BPQR01000095.1"/>
</dbReference>
<evidence type="ECO:0000256" key="1">
    <source>
        <dbReference type="SAM" id="Phobius"/>
    </source>
</evidence>
<dbReference type="EMBL" id="BPQR01000095">
    <property type="protein sequence ID" value="GJE08886.1"/>
    <property type="molecule type" value="Genomic_DNA"/>
</dbReference>
<evidence type="ECO:0000313" key="3">
    <source>
        <dbReference type="Proteomes" id="UP001055102"/>
    </source>
</evidence>
<accession>A0ABQ4T4P5</accession>
<keyword evidence="3" id="KW-1185">Reference proteome</keyword>
<feature type="transmembrane region" description="Helical" evidence="1">
    <location>
        <begin position="18"/>
        <end position="37"/>
    </location>
</feature>
<protein>
    <submittedName>
        <fullName evidence="2">Uncharacterized protein</fullName>
    </submittedName>
</protein>
<name>A0ABQ4T4P5_9HYPH</name>
<evidence type="ECO:0000313" key="2">
    <source>
        <dbReference type="EMBL" id="GJE08886.1"/>
    </source>
</evidence>
<keyword evidence="1" id="KW-1133">Transmembrane helix</keyword>
<organism evidence="2 3">
    <name type="scientific">Methylobacterium jeotgali</name>
    <dbReference type="NCBI Taxonomy" id="381630"/>
    <lineage>
        <taxon>Bacteria</taxon>
        <taxon>Pseudomonadati</taxon>
        <taxon>Pseudomonadota</taxon>
        <taxon>Alphaproteobacteria</taxon>
        <taxon>Hyphomicrobiales</taxon>
        <taxon>Methylobacteriaceae</taxon>
        <taxon>Methylobacterium</taxon>
    </lineage>
</organism>
<dbReference type="Proteomes" id="UP001055102">
    <property type="component" value="Unassembled WGS sequence"/>
</dbReference>
<comment type="caution">
    <text evidence="2">The sequence shown here is derived from an EMBL/GenBank/DDBJ whole genome shotgun (WGS) entry which is preliminary data.</text>
</comment>
<keyword evidence="1" id="KW-0472">Membrane</keyword>
<gene>
    <name evidence="2" type="ORF">AOPFMNJM_4232</name>
</gene>
<reference evidence="2" key="2">
    <citation type="submission" date="2021-08" db="EMBL/GenBank/DDBJ databases">
        <authorList>
            <person name="Tani A."/>
            <person name="Ola A."/>
            <person name="Ogura Y."/>
            <person name="Katsura K."/>
            <person name="Hayashi T."/>
        </authorList>
    </citation>
    <scope>NUCLEOTIDE SEQUENCE</scope>
    <source>
        <strain evidence="2">LMG 23639</strain>
    </source>
</reference>
<proteinExistence type="predicted"/>